<dbReference type="AlphaFoldDB" id="A0A6A8DDJ6"/>
<dbReference type="OrthoDB" id="2691582at2"/>
<dbReference type="EMBL" id="WJNG01000011">
    <property type="protein sequence ID" value="MRH43753.1"/>
    <property type="molecule type" value="Genomic_DNA"/>
</dbReference>
<comment type="caution">
    <text evidence="1">The sequence shown here is derived from an EMBL/GenBank/DDBJ whole genome shotgun (WGS) entry which is preliminary data.</text>
</comment>
<protein>
    <submittedName>
        <fullName evidence="1">Uncharacterized protein</fullName>
    </submittedName>
</protein>
<dbReference type="Proteomes" id="UP000799092">
    <property type="component" value="Unassembled WGS sequence"/>
</dbReference>
<keyword evidence="2" id="KW-1185">Reference proteome</keyword>
<accession>A0A6A8DDJ6</accession>
<organism evidence="1 2">
    <name type="scientific">Aquibacillus halophilus</name>
    <dbReference type="NCBI Taxonomy" id="930132"/>
    <lineage>
        <taxon>Bacteria</taxon>
        <taxon>Bacillati</taxon>
        <taxon>Bacillota</taxon>
        <taxon>Bacilli</taxon>
        <taxon>Bacillales</taxon>
        <taxon>Bacillaceae</taxon>
        <taxon>Aquibacillus</taxon>
    </lineage>
</organism>
<sequence length="75" mass="8987">MILYEWKNFGTDTDVYTKESFEEEINDVFEAMMIDDAKEIPQYIWTRNYVIIIKPTARMYKDVSFVKIPRNPSVV</sequence>
<evidence type="ECO:0000313" key="2">
    <source>
        <dbReference type="Proteomes" id="UP000799092"/>
    </source>
</evidence>
<dbReference type="RefSeq" id="WP_153737369.1">
    <property type="nucleotide sequence ID" value="NZ_WJNG01000011.1"/>
</dbReference>
<evidence type="ECO:0000313" key="1">
    <source>
        <dbReference type="EMBL" id="MRH43753.1"/>
    </source>
</evidence>
<gene>
    <name evidence="1" type="ORF">GH741_13835</name>
</gene>
<name>A0A6A8DDJ6_9BACI</name>
<reference evidence="1" key="1">
    <citation type="submission" date="2019-11" db="EMBL/GenBank/DDBJ databases">
        <authorList>
            <person name="Li J."/>
        </authorList>
    </citation>
    <scope>NUCLEOTIDE SEQUENCE</scope>
    <source>
        <strain evidence="1">B6B</strain>
    </source>
</reference>
<proteinExistence type="predicted"/>